<gene>
    <name evidence="13" type="ORF">PBRA_009314</name>
    <name evidence="14" type="ORF">PLBR_LOCUS8960</name>
</gene>
<keyword evidence="7 12" id="KW-1133">Transmembrane helix</keyword>
<keyword evidence="6 12" id="KW-0812">Transmembrane</keyword>
<keyword evidence="8" id="KW-0406">Ion transport</keyword>
<evidence type="ECO:0000256" key="11">
    <source>
        <dbReference type="ARBA" id="ARBA00032555"/>
    </source>
</evidence>
<evidence type="ECO:0000256" key="7">
    <source>
        <dbReference type="ARBA" id="ARBA00022989"/>
    </source>
</evidence>
<evidence type="ECO:0000256" key="5">
    <source>
        <dbReference type="ARBA" id="ARBA00022475"/>
    </source>
</evidence>
<feature type="transmembrane region" description="Helical" evidence="12">
    <location>
        <begin position="99"/>
        <end position="122"/>
    </location>
</feature>
<dbReference type="OMA" id="CCGWVVL"/>
<comment type="subcellular location">
    <subcellularLocation>
        <location evidence="2">Cell membrane</location>
        <topology evidence="2">Multi-pass membrane protein</topology>
    </subcellularLocation>
</comment>
<dbReference type="Gene3D" id="1.20.1250.20">
    <property type="entry name" value="MFS general substrate transporter like domains"/>
    <property type="match status" value="1"/>
</dbReference>
<sequence>MAHDSPDVAGQGKVMIVSCFALLCLALGAFRAYAARTKRGAVVIDVSGGGGGGRPERSATFVAFERMYLFVYLTVMASDWLQGPYVYELYRFYGFDQKAIAFLFVIGFGSSMVFGTFIGSIADKYGRKASCQLFCVLYALGCLVKHSSSLAWLLVGRLLGGISTSILFSSFESWMVKQHHSRGFPSDHLSMTFSKSTTGNGIVAIAAGIVANTAHDFFGPVGPFDVAAVLLTVALVVISSTWDENYGDASVDVNRAFQSAIGRIRNDGKILVLGTAQSLFEASMYVFVFLWTPALGETSAGPIEHGWIFACFMLCTMIGSQVFGHLVSLRVPVEDFLPQVFGVASIALAIPAVVPSFTLRLLSFFVFEVCCGLYWPGMGTLRGRYIPDDIRSTVMNLFRLPLNFIVVVTLLYLERMDKRAVWLMCACMQAAGAITQTRLKAFLYAKVPAGDSSAAVDADAD</sequence>
<feature type="transmembrane region" description="Helical" evidence="12">
    <location>
        <begin position="67"/>
        <end position="87"/>
    </location>
</feature>
<organism evidence="13 15">
    <name type="scientific">Plasmodiophora brassicae</name>
    <name type="common">Clubroot disease agent</name>
    <dbReference type="NCBI Taxonomy" id="37360"/>
    <lineage>
        <taxon>Eukaryota</taxon>
        <taxon>Sar</taxon>
        <taxon>Rhizaria</taxon>
        <taxon>Endomyxa</taxon>
        <taxon>Phytomyxea</taxon>
        <taxon>Plasmodiophorida</taxon>
        <taxon>Plasmodiophoridae</taxon>
        <taxon>Plasmodiophora</taxon>
    </lineage>
</organism>
<evidence type="ECO:0000313" key="13">
    <source>
        <dbReference type="EMBL" id="CEP03096.1"/>
    </source>
</evidence>
<keyword evidence="9 12" id="KW-0472">Membrane</keyword>
<evidence type="ECO:0000256" key="2">
    <source>
        <dbReference type="ARBA" id="ARBA00004651"/>
    </source>
</evidence>
<dbReference type="InterPro" id="IPR036259">
    <property type="entry name" value="MFS_trans_sf"/>
</dbReference>
<evidence type="ECO:0000256" key="9">
    <source>
        <dbReference type="ARBA" id="ARBA00023136"/>
    </source>
</evidence>
<proteinExistence type="predicted"/>
<dbReference type="Proteomes" id="UP000039324">
    <property type="component" value="Unassembled WGS sequence"/>
</dbReference>
<evidence type="ECO:0000313" key="14">
    <source>
        <dbReference type="EMBL" id="SPR01745.1"/>
    </source>
</evidence>
<feature type="transmembrane region" description="Helical" evidence="12">
    <location>
        <begin position="393"/>
        <end position="413"/>
    </location>
</feature>
<evidence type="ECO:0000256" key="4">
    <source>
        <dbReference type="ARBA" id="ARBA00022448"/>
    </source>
</evidence>
<dbReference type="OrthoDB" id="263957at2759"/>
<feature type="transmembrane region" description="Helical" evidence="12">
    <location>
        <begin position="306"/>
        <end position="324"/>
    </location>
</feature>
<dbReference type="PANTHER" id="PTHR23516">
    <property type="entry name" value="SAM (S-ADENOSYL METHIONINE) TRANSPORTER"/>
    <property type="match status" value="1"/>
</dbReference>
<dbReference type="Proteomes" id="UP000290189">
    <property type="component" value="Unassembled WGS sequence"/>
</dbReference>
<dbReference type="EMBL" id="OVEO01000019">
    <property type="protein sequence ID" value="SPR01745.1"/>
    <property type="molecule type" value="Genomic_DNA"/>
</dbReference>
<geneLocation type="mitochondrion" evidence="14"/>
<comment type="function">
    <text evidence="1">Mediates high-affinity intracellular uptake of the rare oligo-element molybdenum.</text>
</comment>
<evidence type="ECO:0000256" key="10">
    <source>
        <dbReference type="ARBA" id="ARBA00030646"/>
    </source>
</evidence>
<dbReference type="GO" id="GO:0015098">
    <property type="term" value="F:molybdate ion transmembrane transporter activity"/>
    <property type="evidence" value="ECO:0007669"/>
    <property type="project" value="InterPro"/>
</dbReference>
<protein>
    <recommendedName>
        <fullName evidence="3">Molybdate-anion transporter</fullName>
    </recommendedName>
    <alternativeName>
        <fullName evidence="10">Major facilitator superfamily domain-containing protein 5</fullName>
    </alternativeName>
    <alternativeName>
        <fullName evidence="11">Molybdate transporter 2 homolog</fullName>
    </alternativeName>
</protein>
<dbReference type="Pfam" id="PF05631">
    <property type="entry name" value="MFS_5"/>
    <property type="match status" value="1"/>
</dbReference>
<keyword evidence="14" id="KW-0496">Mitochondrion</keyword>
<feature type="transmembrane region" description="Helical" evidence="12">
    <location>
        <begin position="14"/>
        <end position="34"/>
    </location>
</feature>
<evidence type="ECO:0000256" key="3">
    <source>
        <dbReference type="ARBA" id="ARBA00021242"/>
    </source>
</evidence>
<keyword evidence="15" id="KW-1185">Reference proteome</keyword>
<evidence type="ECO:0000313" key="16">
    <source>
        <dbReference type="Proteomes" id="UP000290189"/>
    </source>
</evidence>
<feature type="transmembrane region" description="Helical" evidence="12">
    <location>
        <begin position="336"/>
        <end position="355"/>
    </location>
</feature>
<dbReference type="GO" id="GO:0006811">
    <property type="term" value="P:monoatomic ion transport"/>
    <property type="evidence" value="ECO:0007669"/>
    <property type="project" value="UniProtKB-KW"/>
</dbReference>
<evidence type="ECO:0000256" key="12">
    <source>
        <dbReference type="SAM" id="Phobius"/>
    </source>
</evidence>
<feature type="transmembrane region" description="Helical" evidence="12">
    <location>
        <begin position="129"/>
        <end position="146"/>
    </location>
</feature>
<dbReference type="InterPro" id="IPR008509">
    <property type="entry name" value="MOT2/MFSD5"/>
</dbReference>
<dbReference type="PANTHER" id="PTHR23516:SF1">
    <property type="entry name" value="MOLYBDATE-ANION TRANSPORTER"/>
    <property type="match status" value="1"/>
</dbReference>
<feature type="transmembrane region" description="Helical" evidence="12">
    <location>
        <begin position="217"/>
        <end position="238"/>
    </location>
</feature>
<dbReference type="CDD" id="cd17487">
    <property type="entry name" value="MFS_MFSD5_like"/>
    <property type="match status" value="1"/>
</dbReference>
<dbReference type="GO" id="GO:0005886">
    <property type="term" value="C:plasma membrane"/>
    <property type="evidence" value="ECO:0007669"/>
    <property type="project" value="UniProtKB-SubCell"/>
</dbReference>
<reference evidence="14 16" key="2">
    <citation type="submission" date="2018-03" db="EMBL/GenBank/DDBJ databases">
        <authorList>
            <person name="Fogelqvist J."/>
        </authorList>
    </citation>
    <scope>NUCLEOTIDE SEQUENCE [LARGE SCALE GENOMIC DNA]</scope>
</reference>
<feature type="transmembrane region" description="Helical" evidence="12">
    <location>
        <begin position="270"/>
        <end position="294"/>
    </location>
</feature>
<reference evidence="13 15" key="1">
    <citation type="submission" date="2015-02" db="EMBL/GenBank/DDBJ databases">
        <authorList>
            <person name="Chooi Y.-H."/>
        </authorList>
    </citation>
    <scope>NUCLEOTIDE SEQUENCE [LARGE SCALE GENOMIC DNA]</scope>
    <source>
        <strain evidence="13">E3</strain>
    </source>
</reference>
<dbReference type="EMBL" id="CDSF01000140">
    <property type="protein sequence ID" value="CEP03096.1"/>
    <property type="molecule type" value="Genomic_DNA"/>
</dbReference>
<evidence type="ECO:0000256" key="1">
    <source>
        <dbReference type="ARBA" id="ARBA00003019"/>
    </source>
</evidence>
<keyword evidence="4" id="KW-0813">Transport</keyword>
<dbReference type="SUPFAM" id="SSF103473">
    <property type="entry name" value="MFS general substrate transporter"/>
    <property type="match status" value="1"/>
</dbReference>
<evidence type="ECO:0000313" key="15">
    <source>
        <dbReference type="Proteomes" id="UP000039324"/>
    </source>
</evidence>
<keyword evidence="5" id="KW-1003">Cell membrane</keyword>
<dbReference type="AlphaFoldDB" id="A0A0G4J781"/>
<name>A0A0G4J781_PLABS</name>
<evidence type="ECO:0000256" key="6">
    <source>
        <dbReference type="ARBA" id="ARBA00022692"/>
    </source>
</evidence>
<accession>A0A0G4J781</accession>
<evidence type="ECO:0000256" key="8">
    <source>
        <dbReference type="ARBA" id="ARBA00023065"/>
    </source>
</evidence>